<evidence type="ECO:0000256" key="8">
    <source>
        <dbReference type="ARBA" id="ARBA00022842"/>
    </source>
</evidence>
<dbReference type="GO" id="GO:0006048">
    <property type="term" value="P:UDP-N-acetylglucosamine biosynthetic process"/>
    <property type="evidence" value="ECO:0007669"/>
    <property type="project" value="UniProtKB-UniPathway"/>
</dbReference>
<evidence type="ECO:0000313" key="19">
    <source>
        <dbReference type="EMBL" id="AKF09575.1"/>
    </source>
</evidence>
<evidence type="ECO:0000256" key="5">
    <source>
        <dbReference type="ARBA" id="ARBA00022695"/>
    </source>
</evidence>
<feature type="binding site" evidence="17">
    <location>
        <position position="113"/>
    </location>
    <ligand>
        <name>Mg(2+)</name>
        <dbReference type="ChEBI" id="CHEBI:18420"/>
    </ligand>
</feature>
<dbReference type="CDD" id="cd03353">
    <property type="entry name" value="LbH_GlmU_C"/>
    <property type="match status" value="1"/>
</dbReference>
<dbReference type="GO" id="GO:0000287">
    <property type="term" value="F:magnesium ion binding"/>
    <property type="evidence" value="ECO:0007669"/>
    <property type="project" value="UniProtKB-UniRule"/>
</dbReference>
<keyword evidence="20" id="KW-1185">Reference proteome</keyword>
<comment type="subcellular location">
    <subcellularLocation>
        <location evidence="17">Cytoplasm</location>
    </subcellularLocation>
</comment>
<dbReference type="STRING" id="927083.DB32_006724"/>
<evidence type="ECO:0000256" key="12">
    <source>
        <dbReference type="ARBA" id="ARBA00023315"/>
    </source>
</evidence>
<feature type="binding site" evidence="17">
    <location>
        <position position="151"/>
    </location>
    <ligand>
        <name>UDP-N-acetyl-alpha-D-glucosamine</name>
        <dbReference type="ChEBI" id="CHEBI:57705"/>
    </ligand>
</feature>
<evidence type="ECO:0000256" key="9">
    <source>
        <dbReference type="ARBA" id="ARBA00022960"/>
    </source>
</evidence>
<dbReference type="SUPFAM" id="SSF53448">
    <property type="entry name" value="Nucleotide-diphospho-sugar transferases"/>
    <property type="match status" value="1"/>
</dbReference>
<dbReference type="GO" id="GO:0008360">
    <property type="term" value="P:regulation of cell shape"/>
    <property type="evidence" value="ECO:0007669"/>
    <property type="project" value="UniProtKB-KW"/>
</dbReference>
<keyword evidence="11 17" id="KW-0511">Multifunctional enzyme</keyword>
<evidence type="ECO:0000256" key="14">
    <source>
        <dbReference type="ARBA" id="ARBA00048247"/>
    </source>
</evidence>
<feature type="binding site" evidence="17">
    <location>
        <position position="433"/>
    </location>
    <ligand>
        <name>acetyl-CoA</name>
        <dbReference type="ChEBI" id="CHEBI:57288"/>
    </ligand>
</feature>
<evidence type="ECO:0000256" key="4">
    <source>
        <dbReference type="ARBA" id="ARBA00022679"/>
    </source>
</evidence>
<evidence type="ECO:0000256" key="15">
    <source>
        <dbReference type="ARBA" id="ARBA00048493"/>
    </source>
</evidence>
<evidence type="ECO:0000256" key="3">
    <source>
        <dbReference type="ARBA" id="ARBA00022490"/>
    </source>
</evidence>
<feature type="binding site" evidence="17">
    <location>
        <position position="181"/>
    </location>
    <ligand>
        <name>UDP-N-acetyl-alpha-D-glucosamine</name>
        <dbReference type="ChEBI" id="CHEBI:57705"/>
    </ligand>
</feature>
<dbReference type="NCBIfam" id="TIGR01173">
    <property type="entry name" value="glmU"/>
    <property type="match status" value="1"/>
</dbReference>
<dbReference type="UniPathway" id="UPA00973"/>
<feature type="binding site" evidence="17">
    <location>
        <begin position="396"/>
        <end position="397"/>
    </location>
    <ligand>
        <name>acetyl-CoA</name>
        <dbReference type="ChEBI" id="CHEBI:57288"/>
    </ligand>
</feature>
<keyword evidence="5 17" id="KW-0548">Nucleotidyltransferase</keyword>
<feature type="region of interest" description="Linker" evidence="17">
    <location>
        <begin position="240"/>
        <end position="260"/>
    </location>
</feature>
<feature type="region of interest" description="Pyrophosphorylase" evidence="17">
    <location>
        <begin position="1"/>
        <end position="239"/>
    </location>
</feature>
<dbReference type="Gene3D" id="2.160.10.10">
    <property type="entry name" value="Hexapeptide repeat proteins"/>
    <property type="match status" value="1"/>
</dbReference>
<comment type="pathway">
    <text evidence="17">Nucleotide-sugar biosynthesis; UDP-N-acetyl-alpha-D-glucosamine biosynthesis; N-acetyl-alpha-D-glucosamine 1-phosphate from alpha-D-glucosamine 6-phosphate (route II): step 2/2.</text>
</comment>
<evidence type="ECO:0000256" key="1">
    <source>
        <dbReference type="ARBA" id="ARBA00007707"/>
    </source>
</evidence>
<feature type="binding site" evidence="17">
    <location>
        <position position="361"/>
    </location>
    <ligand>
        <name>UDP-N-acetyl-alpha-D-glucosamine</name>
        <dbReference type="ChEBI" id="CHEBI:57705"/>
    </ligand>
</feature>
<comment type="similarity">
    <text evidence="2 17">In the N-terminal section; belongs to the N-acetylglucosamine-1-phosphate uridyltransferase family.</text>
</comment>
<evidence type="ECO:0000259" key="18">
    <source>
        <dbReference type="Pfam" id="PF12804"/>
    </source>
</evidence>
<feature type="binding site" evidence="17">
    <location>
        <position position="237"/>
    </location>
    <ligand>
        <name>UDP-N-acetyl-alpha-D-glucosamine</name>
        <dbReference type="ChEBI" id="CHEBI:57705"/>
    </ligand>
</feature>
<feature type="binding site" evidence="17">
    <location>
        <position position="415"/>
    </location>
    <ligand>
        <name>acetyl-CoA</name>
        <dbReference type="ChEBI" id="CHEBI:57288"/>
    </ligand>
</feature>
<feature type="binding site" evidence="17">
    <location>
        <position position="343"/>
    </location>
    <ligand>
        <name>UDP-N-acetyl-alpha-D-glucosamine</name>
        <dbReference type="ChEBI" id="CHEBI:57705"/>
    </ligand>
</feature>
<dbReference type="KEGG" id="samy:DB32_006724"/>
<evidence type="ECO:0000256" key="16">
    <source>
        <dbReference type="ARBA" id="ARBA00049628"/>
    </source>
</evidence>
<keyword evidence="10 17" id="KW-0573">Peptidoglycan synthesis</keyword>
<dbReference type="UniPathway" id="UPA00113">
    <property type="reaction ID" value="UER00532"/>
</dbReference>
<dbReference type="InterPro" id="IPR011004">
    <property type="entry name" value="Trimer_LpxA-like_sf"/>
</dbReference>
<dbReference type="OrthoDB" id="9775031at2"/>
<dbReference type="AlphaFoldDB" id="A0A0F6W7M6"/>
<evidence type="ECO:0000256" key="7">
    <source>
        <dbReference type="ARBA" id="ARBA00022737"/>
    </source>
</evidence>
<evidence type="ECO:0000256" key="17">
    <source>
        <dbReference type="HAMAP-Rule" id="MF_01631"/>
    </source>
</evidence>
<dbReference type="InterPro" id="IPR018357">
    <property type="entry name" value="Hexapep_transf_CS"/>
</dbReference>
<keyword evidence="12 17" id="KW-0012">Acyltransferase</keyword>
<evidence type="ECO:0000313" key="20">
    <source>
        <dbReference type="Proteomes" id="UP000034883"/>
    </source>
</evidence>
<keyword evidence="7 17" id="KW-0677">Repeat</keyword>
<dbReference type="EC" id="2.3.1.157" evidence="17"/>
<sequence>MTNIAADRPLAAVVLAAGQGTRMKSSLPKVLHPVCGLPMVAWVVRSALASGARRVVVVVGHGREAVEADLRARFGSEVEIAVQSEQRGTGHAVMCGMEPLADFEGDVAILCGDVPLLEKGAIDALLAARRASGAGPVALLTSVLDDPTGYGRILRDAKGHVVGIREHKDASPEERAIKEWNAGVYCVDASFLRASLAKLTPANAQKELYLTDVVAMAGAQGGATGIRWSAESVQGVNDRFQLSEVEAVMRRRIARRLGESGVTIRDAATLYVGADVVVEPDAVLEANVTLRGKTKIGAGARIDVGCVLEDVEVAPGANLKPYTVASQSKVGEAAQVGPFSHLRPDSELGPDVHVGNFVELKKTRMGRGSKANHLAYLGDGLVGEKVNVGAGTIFCNYDGYRKSTTILEDGAFIGSDSHLVAPVRVGKGAYVATGTTVTKDVPDDALAVGRAKQENKLGYASRLKAKLKSAADADKAEKQKK</sequence>
<evidence type="ECO:0000256" key="13">
    <source>
        <dbReference type="ARBA" id="ARBA00023316"/>
    </source>
</evidence>
<dbReference type="RefSeq" id="WP_053236611.1">
    <property type="nucleotide sequence ID" value="NZ_CP011125.1"/>
</dbReference>
<dbReference type="GO" id="GO:0019134">
    <property type="term" value="F:glucosamine-1-phosphate N-acetyltransferase activity"/>
    <property type="evidence" value="ECO:0007669"/>
    <property type="project" value="UniProtKB-UniRule"/>
</dbReference>
<feature type="binding site" evidence="17">
    <location>
        <position position="376"/>
    </location>
    <ligand>
        <name>UDP-N-acetyl-alpha-D-glucosamine</name>
        <dbReference type="ChEBI" id="CHEBI:57705"/>
    </ligand>
</feature>
<evidence type="ECO:0000256" key="10">
    <source>
        <dbReference type="ARBA" id="ARBA00022984"/>
    </source>
</evidence>
<keyword evidence="3 17" id="KW-0963">Cytoplasm</keyword>
<protein>
    <recommendedName>
        <fullName evidence="17">Bifunctional protein GlmU</fullName>
    </recommendedName>
    <domain>
        <recommendedName>
            <fullName evidence="17">UDP-N-acetylglucosamine pyrophosphorylase</fullName>
            <ecNumber evidence="17">2.7.7.23</ecNumber>
        </recommendedName>
        <alternativeName>
            <fullName evidence="17">N-acetylglucosamine-1-phosphate uridyltransferase</fullName>
        </alternativeName>
    </domain>
    <domain>
        <recommendedName>
            <fullName evidence="17">Glucosamine-1-phosphate N-acetyltransferase</fullName>
            <ecNumber evidence="17">2.3.1.157</ecNumber>
        </recommendedName>
    </domain>
</protein>
<keyword evidence="4 17" id="KW-0808">Transferase</keyword>
<dbReference type="PROSITE" id="PS00101">
    <property type="entry name" value="HEXAPEP_TRANSFERASES"/>
    <property type="match status" value="1"/>
</dbReference>
<feature type="binding site" evidence="17">
    <location>
        <position position="237"/>
    </location>
    <ligand>
        <name>Mg(2+)</name>
        <dbReference type="ChEBI" id="CHEBI:18420"/>
    </ligand>
</feature>
<dbReference type="Pfam" id="PF12804">
    <property type="entry name" value="NTP_transf_3"/>
    <property type="match status" value="1"/>
</dbReference>
<dbReference type="GO" id="GO:0016020">
    <property type="term" value="C:membrane"/>
    <property type="evidence" value="ECO:0007669"/>
    <property type="project" value="GOC"/>
</dbReference>
<name>A0A0F6W7M6_9BACT</name>
<feature type="region of interest" description="N-acetyltransferase" evidence="17">
    <location>
        <begin position="261"/>
        <end position="481"/>
    </location>
</feature>
<accession>A0A0F6W7M6</accession>
<comment type="similarity">
    <text evidence="1 17">In the C-terminal section; belongs to the transferase hexapeptide repeat family.</text>
</comment>
<dbReference type="Proteomes" id="UP000034883">
    <property type="component" value="Chromosome"/>
</dbReference>
<feature type="domain" description="MobA-like NTP transferase" evidence="18">
    <location>
        <begin position="12"/>
        <end position="140"/>
    </location>
</feature>
<comment type="cofactor">
    <cofactor evidence="17">
        <name>Mg(2+)</name>
        <dbReference type="ChEBI" id="CHEBI:18420"/>
    </cofactor>
    <text evidence="17">Binds 1 Mg(2+) ion per subunit.</text>
</comment>
<comment type="caution">
    <text evidence="17">Lacks conserved residue(s) required for the propagation of feature annotation.</text>
</comment>
<keyword evidence="9 17" id="KW-0133">Cell shape</keyword>
<feature type="binding site" evidence="17">
    <location>
        <begin position="88"/>
        <end position="89"/>
    </location>
    <ligand>
        <name>UDP-N-acetyl-alpha-D-glucosamine</name>
        <dbReference type="ChEBI" id="CHEBI:57705"/>
    </ligand>
</feature>
<evidence type="ECO:0000256" key="2">
    <source>
        <dbReference type="ARBA" id="ARBA00007947"/>
    </source>
</evidence>
<feature type="binding site" evidence="17">
    <location>
        <begin position="15"/>
        <end position="18"/>
    </location>
    <ligand>
        <name>UDP-N-acetyl-alpha-D-glucosamine</name>
        <dbReference type="ChEBI" id="CHEBI:57705"/>
    </ligand>
</feature>
<keyword evidence="8 17" id="KW-0460">Magnesium</keyword>
<comment type="subunit">
    <text evidence="17">Homotrimer.</text>
</comment>
<dbReference type="Gene3D" id="3.90.550.10">
    <property type="entry name" value="Spore Coat Polysaccharide Biosynthesis Protein SpsA, Chain A"/>
    <property type="match status" value="1"/>
</dbReference>
<feature type="binding site" evidence="17">
    <location>
        <position position="166"/>
    </location>
    <ligand>
        <name>UDP-N-acetyl-alpha-D-glucosamine</name>
        <dbReference type="ChEBI" id="CHEBI:57705"/>
    </ligand>
</feature>
<gene>
    <name evidence="17" type="primary">glmU</name>
    <name evidence="19" type="ORF">DB32_006724</name>
</gene>
<feature type="binding site" evidence="17">
    <location>
        <position position="450"/>
    </location>
    <ligand>
        <name>acetyl-CoA</name>
        <dbReference type="ChEBI" id="CHEBI:57288"/>
    </ligand>
</feature>
<comment type="catalytic activity">
    <reaction evidence="14 17">
        <text>alpha-D-glucosamine 1-phosphate + acetyl-CoA = N-acetyl-alpha-D-glucosamine 1-phosphate + CoA + H(+)</text>
        <dbReference type="Rhea" id="RHEA:13725"/>
        <dbReference type="ChEBI" id="CHEBI:15378"/>
        <dbReference type="ChEBI" id="CHEBI:57287"/>
        <dbReference type="ChEBI" id="CHEBI:57288"/>
        <dbReference type="ChEBI" id="CHEBI:57776"/>
        <dbReference type="ChEBI" id="CHEBI:58516"/>
        <dbReference type="EC" id="2.3.1.157"/>
    </reaction>
</comment>
<evidence type="ECO:0000256" key="6">
    <source>
        <dbReference type="ARBA" id="ARBA00022723"/>
    </source>
</evidence>
<dbReference type="InterPro" id="IPR050065">
    <property type="entry name" value="GlmU-like"/>
</dbReference>
<dbReference type="PANTHER" id="PTHR43584:SF3">
    <property type="entry name" value="BIFUNCTIONAL PROTEIN GLMU"/>
    <property type="match status" value="1"/>
</dbReference>
<feature type="binding site" evidence="17">
    <location>
        <position position="83"/>
    </location>
    <ligand>
        <name>UDP-N-acetyl-alpha-D-glucosamine</name>
        <dbReference type="ChEBI" id="CHEBI:57705"/>
    </ligand>
</feature>
<dbReference type="EC" id="2.7.7.23" evidence="17"/>
<feature type="active site" description="Proton acceptor" evidence="17">
    <location>
        <position position="373"/>
    </location>
</feature>
<dbReference type="GO" id="GO:0003977">
    <property type="term" value="F:UDP-N-acetylglucosamine diphosphorylase activity"/>
    <property type="evidence" value="ECO:0007669"/>
    <property type="project" value="UniProtKB-UniRule"/>
</dbReference>
<dbReference type="EMBL" id="CP011125">
    <property type="protein sequence ID" value="AKF09575.1"/>
    <property type="molecule type" value="Genomic_DNA"/>
</dbReference>
<evidence type="ECO:0000256" key="11">
    <source>
        <dbReference type="ARBA" id="ARBA00023268"/>
    </source>
</evidence>
<organism evidence="19 20">
    <name type="scientific">Sandaracinus amylolyticus</name>
    <dbReference type="NCBI Taxonomy" id="927083"/>
    <lineage>
        <taxon>Bacteria</taxon>
        <taxon>Pseudomonadati</taxon>
        <taxon>Myxococcota</taxon>
        <taxon>Polyangia</taxon>
        <taxon>Polyangiales</taxon>
        <taxon>Sandaracinaceae</taxon>
        <taxon>Sandaracinus</taxon>
    </lineage>
</organism>
<feature type="binding site" evidence="17">
    <location>
        <position position="29"/>
    </location>
    <ligand>
        <name>UDP-N-acetyl-alpha-D-glucosamine</name>
        <dbReference type="ChEBI" id="CHEBI:57705"/>
    </ligand>
</feature>
<comment type="pathway">
    <text evidence="17">Nucleotide-sugar biosynthesis; UDP-N-acetyl-alpha-D-glucosamine biosynthesis; UDP-N-acetyl-alpha-D-glucosamine from N-acetyl-alpha-D-glucosamine 1-phosphate: step 1/1.</text>
</comment>
<keyword evidence="6 17" id="KW-0479">Metal-binding</keyword>
<dbReference type="CDD" id="cd02540">
    <property type="entry name" value="GT2_GlmU_N_bac"/>
    <property type="match status" value="1"/>
</dbReference>
<feature type="binding site" evidence="17">
    <location>
        <position position="390"/>
    </location>
    <ligand>
        <name>acetyl-CoA</name>
        <dbReference type="ChEBI" id="CHEBI:57288"/>
    </ligand>
</feature>
<comment type="function">
    <text evidence="16 17">Catalyzes the last two sequential reactions in the de novo biosynthetic pathway for UDP-N-acetylglucosamine (UDP-GlcNAc). The C-terminal domain catalyzes the transfer of acetyl group from acetyl coenzyme A to glucosamine-1-phosphate (GlcN-1-P) to produce N-acetylglucosamine-1-phosphate (GlcNAc-1-P), which is converted into UDP-GlcNAc by the transfer of uridine 5-monophosphate (from uridine 5-triphosphate), a reaction catalyzed by the N-terminal domain.</text>
</comment>
<proteinExistence type="inferred from homology"/>
<reference evidence="19 20" key="1">
    <citation type="submission" date="2015-03" db="EMBL/GenBank/DDBJ databases">
        <title>Genome assembly of Sandaracinus amylolyticus DSM 53668.</title>
        <authorList>
            <person name="Sharma G."/>
            <person name="Subramanian S."/>
        </authorList>
    </citation>
    <scope>NUCLEOTIDE SEQUENCE [LARGE SCALE GENOMIC DNA]</scope>
    <source>
        <strain evidence="19 20">DSM 53668</strain>
    </source>
</reference>
<dbReference type="GO" id="GO:0009245">
    <property type="term" value="P:lipid A biosynthetic process"/>
    <property type="evidence" value="ECO:0007669"/>
    <property type="project" value="UniProtKB-UniRule"/>
</dbReference>
<dbReference type="InterPro" id="IPR029044">
    <property type="entry name" value="Nucleotide-diphossugar_trans"/>
</dbReference>
<dbReference type="GO" id="GO:0071555">
    <property type="term" value="P:cell wall organization"/>
    <property type="evidence" value="ECO:0007669"/>
    <property type="project" value="UniProtKB-KW"/>
</dbReference>
<dbReference type="GO" id="GO:0000902">
    <property type="term" value="P:cell morphogenesis"/>
    <property type="evidence" value="ECO:0007669"/>
    <property type="project" value="UniProtKB-UniRule"/>
</dbReference>
<dbReference type="InterPro" id="IPR005882">
    <property type="entry name" value="Bifunctional_GlmU"/>
</dbReference>
<dbReference type="HAMAP" id="MF_01631">
    <property type="entry name" value="GlmU"/>
    <property type="match status" value="1"/>
</dbReference>
<dbReference type="GO" id="GO:0005737">
    <property type="term" value="C:cytoplasm"/>
    <property type="evidence" value="ECO:0007669"/>
    <property type="project" value="UniProtKB-SubCell"/>
</dbReference>
<comment type="pathway">
    <text evidence="17">Bacterial outer membrane biogenesis; LPS lipid A biosynthesis.</text>
</comment>
<dbReference type="GO" id="GO:0009252">
    <property type="term" value="P:peptidoglycan biosynthetic process"/>
    <property type="evidence" value="ECO:0007669"/>
    <property type="project" value="UniProtKB-UniRule"/>
</dbReference>
<dbReference type="SUPFAM" id="SSF51161">
    <property type="entry name" value="Trimeric LpxA-like enzymes"/>
    <property type="match status" value="1"/>
</dbReference>
<dbReference type="InterPro" id="IPR025877">
    <property type="entry name" value="MobA-like_NTP_Trfase"/>
</dbReference>
<dbReference type="PANTHER" id="PTHR43584">
    <property type="entry name" value="NUCLEOTIDYL TRANSFERASE"/>
    <property type="match status" value="1"/>
</dbReference>
<comment type="catalytic activity">
    <reaction evidence="15 17">
        <text>N-acetyl-alpha-D-glucosamine 1-phosphate + UTP + H(+) = UDP-N-acetyl-alpha-D-glucosamine + diphosphate</text>
        <dbReference type="Rhea" id="RHEA:13509"/>
        <dbReference type="ChEBI" id="CHEBI:15378"/>
        <dbReference type="ChEBI" id="CHEBI:33019"/>
        <dbReference type="ChEBI" id="CHEBI:46398"/>
        <dbReference type="ChEBI" id="CHEBI:57705"/>
        <dbReference type="ChEBI" id="CHEBI:57776"/>
        <dbReference type="EC" id="2.7.7.23"/>
    </reaction>
</comment>
<feature type="binding site" evidence="17">
    <location>
        <position position="387"/>
    </location>
    <ligand>
        <name>UDP-N-acetyl-alpha-D-glucosamine</name>
        <dbReference type="ChEBI" id="CHEBI:57705"/>
    </ligand>
</feature>
<dbReference type="InterPro" id="IPR038009">
    <property type="entry name" value="GlmU_C_LbH"/>
</dbReference>
<keyword evidence="13 17" id="KW-0961">Cell wall biogenesis/degradation</keyword>